<dbReference type="GO" id="GO:0003677">
    <property type="term" value="F:DNA binding"/>
    <property type="evidence" value="ECO:0007669"/>
    <property type="project" value="InterPro"/>
</dbReference>
<evidence type="ECO:0000313" key="3">
    <source>
        <dbReference type="Proteomes" id="UP000002077"/>
    </source>
</evidence>
<dbReference type="KEGG" id="car:cauri_2027"/>
<dbReference type="Pfam" id="PF13560">
    <property type="entry name" value="HTH_31"/>
    <property type="match status" value="1"/>
</dbReference>
<dbReference type="HOGENOM" id="CLU_1966872_0_0_11"/>
<feature type="domain" description="HTH cro/C1-type" evidence="1">
    <location>
        <begin position="31"/>
        <end position="95"/>
    </location>
</feature>
<dbReference type="Gene3D" id="1.10.260.40">
    <property type="entry name" value="lambda repressor-like DNA-binding domains"/>
    <property type="match status" value="1"/>
</dbReference>
<dbReference type="EMBL" id="CP001601">
    <property type="protein sequence ID" value="ACP33620.1"/>
    <property type="molecule type" value="Genomic_DNA"/>
</dbReference>
<dbReference type="InterPro" id="IPR010982">
    <property type="entry name" value="Lambda_DNA-bd_dom_sf"/>
</dbReference>
<dbReference type="SMART" id="SM00530">
    <property type="entry name" value="HTH_XRE"/>
    <property type="match status" value="1"/>
</dbReference>
<dbReference type="Proteomes" id="UP000002077">
    <property type="component" value="Chromosome"/>
</dbReference>
<dbReference type="SUPFAM" id="SSF47413">
    <property type="entry name" value="lambda repressor-like DNA-binding domains"/>
    <property type="match status" value="1"/>
</dbReference>
<evidence type="ECO:0000313" key="2">
    <source>
        <dbReference type="EMBL" id="ACP33620.1"/>
    </source>
</evidence>
<gene>
    <name evidence="2" type="ordered locus">cauri_2027</name>
</gene>
<dbReference type="AlphaFoldDB" id="C3PIG6"/>
<reference evidence="2 3" key="1">
    <citation type="journal article" date="2010" name="BMC Genomics">
        <title>Complete genome sequence and lifestyle of black-pigmented Corynebacterium aurimucosum ATCC 700975 (formerly C. nigricans CN-1) isolated from a vaginal swab of a woman with spontaneous abortion.</title>
        <authorList>
            <person name="Trost E."/>
            <person name="Gotker S."/>
            <person name="Schneider J."/>
            <person name="Schneiker-Bekel S."/>
            <person name="Szczepanowski R."/>
            <person name="Tilker A."/>
            <person name="Viehoever P."/>
            <person name="Arnold W."/>
            <person name="Bekel T."/>
            <person name="Blom J."/>
            <person name="Gartemann K.H."/>
            <person name="Linke B."/>
            <person name="Goesmann A."/>
            <person name="Puhler A."/>
            <person name="Shukla S.K."/>
            <person name="Tauch A."/>
        </authorList>
    </citation>
    <scope>NUCLEOTIDE SEQUENCE [LARGE SCALE GENOMIC DNA]</scope>
    <source>
        <strain evidence="3">ATCC 700975 / DSM 44827 / CIP 107346 / CN-1</strain>
    </source>
</reference>
<dbReference type="InterPro" id="IPR001387">
    <property type="entry name" value="Cro/C1-type_HTH"/>
</dbReference>
<protein>
    <recommendedName>
        <fullName evidence="1">HTH cro/C1-type domain-containing protein</fullName>
    </recommendedName>
</protein>
<name>C3PIG6_CORA7</name>
<sequence length="144" mass="16042">MYYPVPRKIKYTPTDNLIAMTTPQQWPAGQLLQHAREREGLSKAEAARRSRLSESWWRRLETGINIRDGKKIPITPTPEALAKAAQAVNLPVNQVLEAAGLAPERENPEDLQDEAAQLLKALPIPLQREAVAYLRGLTVGSRQG</sequence>
<evidence type="ECO:0000259" key="1">
    <source>
        <dbReference type="SMART" id="SM00530"/>
    </source>
</evidence>
<accession>C3PIG6</accession>
<keyword evidence="3" id="KW-1185">Reference proteome</keyword>
<proteinExistence type="predicted"/>
<organism evidence="2 3">
    <name type="scientific">Corynebacterium aurimucosum (strain ATCC 700975 / DSM 44827 / CIP 107346 / CN-1)</name>
    <name type="common">Corynebacterium nigricans</name>
    <dbReference type="NCBI Taxonomy" id="548476"/>
    <lineage>
        <taxon>Bacteria</taxon>
        <taxon>Bacillati</taxon>
        <taxon>Actinomycetota</taxon>
        <taxon>Actinomycetes</taxon>
        <taxon>Mycobacteriales</taxon>
        <taxon>Corynebacteriaceae</taxon>
        <taxon>Corynebacterium</taxon>
    </lineage>
</organism>
<dbReference type="CDD" id="cd00093">
    <property type="entry name" value="HTH_XRE"/>
    <property type="match status" value="1"/>
</dbReference>